<evidence type="ECO:0000313" key="3">
    <source>
        <dbReference type="EMBL" id="NMD85139.1"/>
    </source>
</evidence>
<feature type="signal peptide" evidence="1">
    <location>
        <begin position="1"/>
        <end position="26"/>
    </location>
</feature>
<protein>
    <submittedName>
        <fullName evidence="3">DUF362 domain-containing protein</fullName>
    </submittedName>
    <submittedName>
        <fullName evidence="4">Secreted protein</fullName>
    </submittedName>
</protein>
<keyword evidence="5" id="KW-1185">Reference proteome</keyword>
<keyword evidence="1" id="KW-0732">Signal</keyword>
<evidence type="ECO:0000259" key="2">
    <source>
        <dbReference type="Pfam" id="PF04015"/>
    </source>
</evidence>
<feature type="chain" id="PRO_5041164868" evidence="1">
    <location>
        <begin position="27"/>
        <end position="306"/>
    </location>
</feature>
<dbReference type="EMBL" id="JABAEW010000001">
    <property type="protein sequence ID" value="NMD85139.1"/>
    <property type="molecule type" value="Genomic_DNA"/>
</dbReference>
<dbReference type="OrthoDB" id="9785671at2"/>
<organism evidence="4 5">
    <name type="scientific">Victivallis vadensis</name>
    <dbReference type="NCBI Taxonomy" id="172901"/>
    <lineage>
        <taxon>Bacteria</taxon>
        <taxon>Pseudomonadati</taxon>
        <taxon>Lentisphaerota</taxon>
        <taxon>Lentisphaeria</taxon>
        <taxon>Victivallales</taxon>
        <taxon>Victivallaceae</taxon>
        <taxon>Victivallis</taxon>
    </lineage>
</organism>
<dbReference type="InterPro" id="IPR006311">
    <property type="entry name" value="TAT_signal"/>
</dbReference>
<dbReference type="GeneID" id="78293982"/>
<dbReference type="Pfam" id="PF04015">
    <property type="entry name" value="DUF362"/>
    <property type="match status" value="1"/>
</dbReference>
<proteinExistence type="predicted"/>
<dbReference type="AlphaFoldDB" id="A0A2U1BAC3"/>
<evidence type="ECO:0000313" key="5">
    <source>
        <dbReference type="Proteomes" id="UP000245959"/>
    </source>
</evidence>
<evidence type="ECO:0000256" key="1">
    <source>
        <dbReference type="SAM" id="SignalP"/>
    </source>
</evidence>
<reference evidence="4 5" key="1">
    <citation type="submission" date="2018-04" db="EMBL/GenBank/DDBJ databases">
        <title>Genomic Encyclopedia of Type Strains, Phase IV (KMG-IV): sequencing the most valuable type-strain genomes for metagenomic binning, comparative biology and taxonomic classification.</title>
        <authorList>
            <person name="Goeker M."/>
        </authorList>
    </citation>
    <scope>NUCLEOTIDE SEQUENCE [LARGE SCALE GENOMIC DNA]</scope>
    <source>
        <strain evidence="4 5">DSM 14823</strain>
    </source>
</reference>
<dbReference type="InterPro" id="IPR019546">
    <property type="entry name" value="TAT_signal_bac_arc"/>
</dbReference>
<dbReference type="Proteomes" id="UP000245959">
    <property type="component" value="Unassembled WGS sequence"/>
</dbReference>
<reference evidence="3 6" key="2">
    <citation type="submission" date="2020-04" db="EMBL/GenBank/DDBJ databases">
        <authorList>
            <person name="Hitch T.C.A."/>
            <person name="Wylensek D."/>
            <person name="Clavel T."/>
        </authorList>
    </citation>
    <scope>NUCLEOTIDE SEQUENCE [LARGE SCALE GENOMIC DNA]</scope>
    <source>
        <strain evidence="3 6">COR2-253-APC-1A</strain>
    </source>
</reference>
<evidence type="ECO:0000313" key="4">
    <source>
        <dbReference type="EMBL" id="PVY45624.1"/>
    </source>
</evidence>
<accession>A0A2U1BAC3</accession>
<name>A0A2U1BAC3_9BACT</name>
<comment type="caution">
    <text evidence="4">The sequence shown here is derived from an EMBL/GenBank/DDBJ whole genome shotgun (WGS) entry which is preliminary data.</text>
</comment>
<dbReference type="NCBIfam" id="TIGR01409">
    <property type="entry name" value="TAT_signal_seq"/>
    <property type="match status" value="1"/>
</dbReference>
<dbReference type="RefSeq" id="WP_116882649.1">
    <property type="nucleotide sequence ID" value="NZ_CABMMC010000251.1"/>
</dbReference>
<dbReference type="InterPro" id="IPR007160">
    <property type="entry name" value="DUF362"/>
</dbReference>
<dbReference type="PROSITE" id="PS51318">
    <property type="entry name" value="TAT"/>
    <property type="match status" value="1"/>
</dbReference>
<sequence length="306" mass="32902">MNRREFLKTSALTAVAVAAMSKLPGAALSAAEAPAAGPLPDLVAVRNGTPAEMFRKGIEALGGMKAFVKPGQKVVVKPNIGWDKKPEEAANTNPELVAEIVRQALAAGASEVTVFDHTCNEWQSCYKNSGIAAAVTEAGGKVLPANLKEHYSRVERPEAVKMKNALIHNAILEADVFINVPVLKHHGGAKMSCAMKNFMGLVEDRGFMHRNDLQQCIADAVLYRKPDLNVVDAYRIVTSNGPRGVTPADVKTPKYQLLSRDIVAVDTMAARIIGFPLESIPHLKLGEKLGYGTMDTAKLKIARIDA</sequence>
<evidence type="ECO:0000313" key="6">
    <source>
        <dbReference type="Proteomes" id="UP000576225"/>
    </source>
</evidence>
<gene>
    <name evidence="4" type="ORF">C8D82_102196</name>
    <name evidence="3" type="ORF">HF882_00925</name>
</gene>
<dbReference type="EMBL" id="QEKH01000002">
    <property type="protein sequence ID" value="PVY45624.1"/>
    <property type="molecule type" value="Genomic_DNA"/>
</dbReference>
<dbReference type="Proteomes" id="UP000576225">
    <property type="component" value="Unassembled WGS sequence"/>
</dbReference>
<feature type="domain" description="DUF362" evidence="2">
    <location>
        <begin position="74"/>
        <end position="271"/>
    </location>
</feature>